<dbReference type="EMBL" id="LR216287">
    <property type="protein sequence ID" value="VFJ12894.1"/>
    <property type="molecule type" value="Genomic_DNA"/>
</dbReference>
<dbReference type="InterPro" id="IPR050595">
    <property type="entry name" value="Bact_response_regulator"/>
</dbReference>
<dbReference type="GeneID" id="39420087"/>
<evidence type="ECO:0000313" key="4">
    <source>
        <dbReference type="Proteomes" id="UP000294299"/>
    </source>
</evidence>
<dbReference type="PROSITE" id="PS50110">
    <property type="entry name" value="RESPONSE_REGULATORY"/>
    <property type="match status" value="1"/>
</dbReference>
<sequence>MSKSDDEQFIRNQPRHRILVVDDSYETNLFFKMTLEQEGLYVETYSDPLEVVQTFEPNYYDLVLLDIRLPHMNGFELYKMLKEIDKSVKVCFITSFEAYYKSLVEEFDLDIKCFIRKPIQKDELIKHVIEQLVTSE</sequence>
<dbReference type="PANTHER" id="PTHR44591:SF3">
    <property type="entry name" value="RESPONSE REGULATORY DOMAIN-CONTAINING PROTEIN"/>
    <property type="match status" value="1"/>
</dbReference>
<dbReference type="InterPro" id="IPR001789">
    <property type="entry name" value="Sig_transdc_resp-reg_receiver"/>
</dbReference>
<dbReference type="GO" id="GO:0000160">
    <property type="term" value="P:phosphorelay signal transduction system"/>
    <property type="evidence" value="ECO:0007669"/>
    <property type="project" value="InterPro"/>
</dbReference>
<dbReference type="OrthoDB" id="2830at2157"/>
<organism evidence="3 4">
    <name type="scientific">Candidatus Nitrosocosmicus franklandianus</name>
    <dbReference type="NCBI Taxonomy" id="1798806"/>
    <lineage>
        <taxon>Archaea</taxon>
        <taxon>Nitrososphaerota</taxon>
        <taxon>Nitrososphaeria</taxon>
        <taxon>Nitrososphaerales</taxon>
        <taxon>Nitrososphaeraceae</taxon>
        <taxon>Candidatus Nitrosocosmicus</taxon>
    </lineage>
</organism>
<dbReference type="KEGG" id="nfn:NFRAN_0572"/>
<protein>
    <submittedName>
        <fullName evidence="3">Response regulator</fullName>
    </submittedName>
</protein>
<feature type="domain" description="Response regulatory" evidence="2">
    <location>
        <begin position="17"/>
        <end position="132"/>
    </location>
</feature>
<dbReference type="SUPFAM" id="SSF52172">
    <property type="entry name" value="CheY-like"/>
    <property type="match status" value="1"/>
</dbReference>
<dbReference type="Gene3D" id="3.40.50.2300">
    <property type="match status" value="1"/>
</dbReference>
<keyword evidence="4" id="KW-1185">Reference proteome</keyword>
<dbReference type="PANTHER" id="PTHR44591">
    <property type="entry name" value="STRESS RESPONSE REGULATOR PROTEIN 1"/>
    <property type="match status" value="1"/>
</dbReference>
<reference evidence="3 4" key="1">
    <citation type="submission" date="2019-02" db="EMBL/GenBank/DDBJ databases">
        <authorList>
            <person name="Lehtovirta-Morley E L."/>
        </authorList>
    </citation>
    <scope>NUCLEOTIDE SEQUENCE [LARGE SCALE GENOMIC DNA]</scope>
    <source>
        <strain evidence="3">NFRAN1</strain>
    </source>
</reference>
<dbReference type="CDD" id="cd00156">
    <property type="entry name" value="REC"/>
    <property type="match status" value="1"/>
</dbReference>
<proteinExistence type="predicted"/>
<dbReference type="Proteomes" id="UP000294299">
    <property type="component" value="Chromosome NFRAN"/>
</dbReference>
<dbReference type="SMART" id="SM00448">
    <property type="entry name" value="REC"/>
    <property type="match status" value="1"/>
</dbReference>
<keyword evidence="1" id="KW-0597">Phosphoprotein</keyword>
<evidence type="ECO:0000259" key="2">
    <source>
        <dbReference type="PROSITE" id="PS50110"/>
    </source>
</evidence>
<evidence type="ECO:0000313" key="3">
    <source>
        <dbReference type="EMBL" id="VFJ12894.1"/>
    </source>
</evidence>
<accession>A0A484ID31</accession>
<dbReference type="InterPro" id="IPR011006">
    <property type="entry name" value="CheY-like_superfamily"/>
</dbReference>
<dbReference type="AlphaFoldDB" id="A0A484ID31"/>
<evidence type="ECO:0000256" key="1">
    <source>
        <dbReference type="ARBA" id="ARBA00022553"/>
    </source>
</evidence>
<name>A0A484ID31_9ARCH</name>
<gene>
    <name evidence="3" type="ORF">NFRAN_0572</name>
</gene>
<dbReference type="Pfam" id="PF00072">
    <property type="entry name" value="Response_reg"/>
    <property type="match status" value="1"/>
</dbReference>
<dbReference type="RefSeq" id="WP_134482909.1">
    <property type="nucleotide sequence ID" value="NZ_LR216287.1"/>
</dbReference>